<gene>
    <name evidence="2" type="ORF">MEDL_65479</name>
</gene>
<keyword evidence="3" id="KW-1185">Reference proteome</keyword>
<keyword evidence="1" id="KW-1133">Transmembrane helix</keyword>
<protein>
    <submittedName>
        <fullName evidence="2">Uncharacterized protein</fullName>
    </submittedName>
</protein>
<sequence length="399" mass="46171">METECDEIMVDARHSSGILVSKQSNKECILTHRRESQNERLDSEISIKTSEDIEKKEPYLKRRTLFNLTKHIISTILIVMDLTLDWIEYSAMNNTGNYSINIERDYKKIKYTVECENSGESIQVIFLIVSVIGTVFSGLQIVNIIYQFYHELRMPRDKNLNKRLIHEYLEIFPSLVIEVMQILLIMGFYGVYQGTNSNVKNPANVVPLDVFLRVLMNSTKRPVTALVKGVFLANSFVNVVFADVFLHIYRRLRMMLLKVNAVIACIMSKLKPLRTDVFECRCTHCLACESDCQFCKLRCFPNYLHPSKEEWFMCTCCNTKVHTIAIHSVPISEIHSQLPVPAMRRELTRPLSVDENQPMHLPVVQQPIPMPIIQQHIPCQLYNSLSFLCPLYTNQFPCP</sequence>
<feature type="transmembrane region" description="Helical" evidence="1">
    <location>
        <begin position="225"/>
        <end position="249"/>
    </location>
</feature>
<dbReference type="AlphaFoldDB" id="A0A8S3VCD6"/>
<accession>A0A8S3VCD6</accession>
<reference evidence="2" key="1">
    <citation type="submission" date="2021-03" db="EMBL/GenBank/DDBJ databases">
        <authorList>
            <person name="Bekaert M."/>
        </authorList>
    </citation>
    <scope>NUCLEOTIDE SEQUENCE</scope>
</reference>
<keyword evidence="1" id="KW-0472">Membrane</keyword>
<feature type="transmembrane region" description="Helical" evidence="1">
    <location>
        <begin position="169"/>
        <end position="192"/>
    </location>
</feature>
<dbReference type="EMBL" id="CAJPWZ010003198">
    <property type="protein sequence ID" value="CAG2253976.1"/>
    <property type="molecule type" value="Genomic_DNA"/>
</dbReference>
<comment type="caution">
    <text evidence="2">The sequence shown here is derived from an EMBL/GenBank/DDBJ whole genome shotgun (WGS) entry which is preliminary data.</text>
</comment>
<organism evidence="2 3">
    <name type="scientific">Mytilus edulis</name>
    <name type="common">Blue mussel</name>
    <dbReference type="NCBI Taxonomy" id="6550"/>
    <lineage>
        <taxon>Eukaryota</taxon>
        <taxon>Metazoa</taxon>
        <taxon>Spiralia</taxon>
        <taxon>Lophotrochozoa</taxon>
        <taxon>Mollusca</taxon>
        <taxon>Bivalvia</taxon>
        <taxon>Autobranchia</taxon>
        <taxon>Pteriomorphia</taxon>
        <taxon>Mytilida</taxon>
        <taxon>Mytiloidea</taxon>
        <taxon>Mytilidae</taxon>
        <taxon>Mytilinae</taxon>
        <taxon>Mytilus</taxon>
    </lineage>
</organism>
<evidence type="ECO:0000313" key="3">
    <source>
        <dbReference type="Proteomes" id="UP000683360"/>
    </source>
</evidence>
<evidence type="ECO:0000313" key="2">
    <source>
        <dbReference type="EMBL" id="CAG2253976.1"/>
    </source>
</evidence>
<feature type="transmembrane region" description="Helical" evidence="1">
    <location>
        <begin position="124"/>
        <end position="149"/>
    </location>
</feature>
<evidence type="ECO:0000256" key="1">
    <source>
        <dbReference type="SAM" id="Phobius"/>
    </source>
</evidence>
<name>A0A8S3VCD6_MYTED</name>
<dbReference type="Proteomes" id="UP000683360">
    <property type="component" value="Unassembled WGS sequence"/>
</dbReference>
<keyword evidence="1" id="KW-0812">Transmembrane</keyword>
<proteinExistence type="predicted"/>